<keyword evidence="3" id="KW-1185">Reference proteome</keyword>
<comment type="caution">
    <text evidence="2">The sequence shown here is derived from an EMBL/GenBank/DDBJ whole genome shotgun (WGS) entry which is preliminary data.</text>
</comment>
<gene>
    <name evidence="2" type="ORF">HDK90DRAFT_543480</name>
</gene>
<feature type="region of interest" description="Disordered" evidence="1">
    <location>
        <begin position="1"/>
        <end position="288"/>
    </location>
</feature>
<dbReference type="Proteomes" id="UP001492380">
    <property type="component" value="Unassembled WGS sequence"/>
</dbReference>
<feature type="compositionally biased region" description="Basic and acidic residues" evidence="1">
    <location>
        <begin position="493"/>
        <end position="502"/>
    </location>
</feature>
<dbReference type="EMBL" id="JBBWRZ010000012">
    <property type="protein sequence ID" value="KAK8224719.1"/>
    <property type="molecule type" value="Genomic_DNA"/>
</dbReference>
<feature type="compositionally biased region" description="Gly residues" evidence="1">
    <location>
        <begin position="93"/>
        <end position="104"/>
    </location>
</feature>
<evidence type="ECO:0000313" key="2">
    <source>
        <dbReference type="EMBL" id="KAK8224719.1"/>
    </source>
</evidence>
<protein>
    <recommendedName>
        <fullName evidence="4">Hydroxyproline-rich glycoprotein</fullName>
    </recommendedName>
</protein>
<reference evidence="2 3" key="1">
    <citation type="submission" date="2024-04" db="EMBL/GenBank/DDBJ databases">
        <title>Phyllosticta paracitricarpa is synonymous to the EU quarantine fungus P. citricarpa based on phylogenomic analyses.</title>
        <authorList>
            <consortium name="Lawrence Berkeley National Laboratory"/>
            <person name="Van Ingen-Buijs V.A."/>
            <person name="Van Westerhoven A.C."/>
            <person name="Haridas S."/>
            <person name="Skiadas P."/>
            <person name="Martin F."/>
            <person name="Groenewald J.Z."/>
            <person name="Crous P.W."/>
            <person name="Seidl M.F."/>
        </authorList>
    </citation>
    <scope>NUCLEOTIDE SEQUENCE [LARGE SCALE GENOMIC DNA]</scope>
    <source>
        <strain evidence="2 3">CBS 123374</strain>
    </source>
</reference>
<dbReference type="PRINTS" id="PR01217">
    <property type="entry name" value="PRICHEXTENSN"/>
</dbReference>
<organism evidence="2 3">
    <name type="scientific">Phyllosticta capitalensis</name>
    <dbReference type="NCBI Taxonomy" id="121624"/>
    <lineage>
        <taxon>Eukaryota</taxon>
        <taxon>Fungi</taxon>
        <taxon>Dikarya</taxon>
        <taxon>Ascomycota</taxon>
        <taxon>Pezizomycotina</taxon>
        <taxon>Dothideomycetes</taxon>
        <taxon>Dothideomycetes incertae sedis</taxon>
        <taxon>Botryosphaeriales</taxon>
        <taxon>Phyllostictaceae</taxon>
        <taxon>Phyllosticta</taxon>
    </lineage>
</organism>
<proteinExistence type="predicted"/>
<feature type="compositionally biased region" description="Pro residues" evidence="1">
    <location>
        <begin position="67"/>
        <end position="83"/>
    </location>
</feature>
<sequence>MSNRNPQYRDGYWRGTQRQLGAAVQRPSTSGHPLPPLPPTPLPPPPHHAARSSQQDQRLRPWHQAPPMAPPAGLGPPAGPSFPPFGGHHQGPPGYGHGYHGGNHYGSHYAYPSGLPPPAHSLPPLPPPTPPPPPPPPPPRSTSPPLAPPPPPPPPFPQGPRRPEDHHHHHGPREGYRPWDPQEHFRFLPPPPPAVVHNGPYYHQPLPAGQSHGGAQDLSTRGGWSAGRDRSLVGGSGRGGERDLGGNGGSPPAPHGRKRGYRELSPSPEPPARHGYPVQHHHPHPPVEHVPKFLGTLENRAKFSLNKRRRGQIQPGRILFLKHQSSIHLFTCLIYQMGDNNKEFTRAEFQKVERFFNHPVIIMERPNHRDLVKVVTLTTLGGLTPEEKYAEDNFNEEKHGAGRAELFRSDYIEIHHPGVSIAANTPGSAPQLLLEKDKKMMERSYVNLDGGKTYWVEAQYLVPYQDHGERNADYRLTPDSFSYLVARRAELEEGKKAKDEAKWPSGKAPTSRW</sequence>
<name>A0ABR1YCM6_9PEZI</name>
<evidence type="ECO:0000256" key="1">
    <source>
        <dbReference type="SAM" id="MobiDB-lite"/>
    </source>
</evidence>
<feature type="compositionally biased region" description="Basic and acidic residues" evidence="1">
    <location>
        <begin position="161"/>
        <end position="186"/>
    </location>
</feature>
<feature type="region of interest" description="Disordered" evidence="1">
    <location>
        <begin position="493"/>
        <end position="513"/>
    </location>
</feature>
<feature type="compositionally biased region" description="Pro residues" evidence="1">
    <location>
        <begin position="114"/>
        <end position="160"/>
    </location>
</feature>
<evidence type="ECO:0000313" key="3">
    <source>
        <dbReference type="Proteomes" id="UP001492380"/>
    </source>
</evidence>
<accession>A0ABR1YCM6</accession>
<evidence type="ECO:0008006" key="4">
    <source>
        <dbReference type="Google" id="ProtNLM"/>
    </source>
</evidence>
<feature type="compositionally biased region" description="Pro residues" evidence="1">
    <location>
        <begin position="33"/>
        <end position="47"/>
    </location>
</feature>